<dbReference type="GO" id="GO:0005975">
    <property type="term" value="P:carbohydrate metabolic process"/>
    <property type="evidence" value="ECO:0007669"/>
    <property type="project" value="UniProtKB-ARBA"/>
</dbReference>
<dbReference type="InterPro" id="IPR022409">
    <property type="entry name" value="PKD/Chitinase_dom"/>
</dbReference>
<proteinExistence type="inferred from homology"/>
<dbReference type="Pfam" id="PF18911">
    <property type="entry name" value="PKD_4"/>
    <property type="match status" value="1"/>
</dbReference>
<evidence type="ECO:0000259" key="6">
    <source>
        <dbReference type="PROSITE" id="PS50093"/>
    </source>
</evidence>
<evidence type="ECO:0000313" key="8">
    <source>
        <dbReference type="EMBL" id="ROR72842.1"/>
    </source>
</evidence>
<dbReference type="GO" id="GO:0006508">
    <property type="term" value="P:proteolysis"/>
    <property type="evidence" value="ECO:0007669"/>
    <property type="project" value="UniProtKB-KW"/>
</dbReference>
<dbReference type="SUPFAM" id="SSF49785">
    <property type="entry name" value="Galactose-binding domain-like"/>
    <property type="match status" value="2"/>
</dbReference>
<dbReference type="InterPro" id="IPR035986">
    <property type="entry name" value="PKD_dom_sf"/>
</dbReference>
<dbReference type="InterPro" id="IPR032109">
    <property type="entry name" value="Big_3_5"/>
</dbReference>
<dbReference type="Gene3D" id="2.60.40.10">
    <property type="entry name" value="Immunoglobulins"/>
    <property type="match status" value="10"/>
</dbReference>
<dbReference type="InterPro" id="IPR013783">
    <property type="entry name" value="Ig-like_fold"/>
</dbReference>
<accession>A0A3N2BCA9</accession>
<dbReference type="OrthoDB" id="9792152at2"/>
<evidence type="ECO:0000256" key="4">
    <source>
        <dbReference type="SAM" id="MobiDB-lite"/>
    </source>
</evidence>
<comment type="similarity">
    <text evidence="1">Belongs to the intimin/invasin family.</text>
</comment>
<dbReference type="Gene3D" id="2.60.120.260">
    <property type="entry name" value="Galactose-binding domain-like"/>
    <property type="match status" value="2"/>
</dbReference>
<feature type="domain" description="P/Homo B" evidence="7">
    <location>
        <begin position="41"/>
        <end position="228"/>
    </location>
</feature>
<keyword evidence="5" id="KW-0812">Transmembrane</keyword>
<comment type="caution">
    <text evidence="8">The sequence shown here is derived from an EMBL/GenBank/DDBJ whole genome shotgun (WGS) entry which is preliminary data.</text>
</comment>
<feature type="compositionally biased region" description="Pro residues" evidence="4">
    <location>
        <begin position="1551"/>
        <end position="1562"/>
    </location>
</feature>
<evidence type="ECO:0000256" key="5">
    <source>
        <dbReference type="SAM" id="Phobius"/>
    </source>
</evidence>
<dbReference type="SMART" id="SM00634">
    <property type="entry name" value="BID_1"/>
    <property type="match status" value="3"/>
</dbReference>
<evidence type="ECO:0000256" key="2">
    <source>
        <dbReference type="ARBA" id="ARBA00022670"/>
    </source>
</evidence>
<dbReference type="GO" id="GO:0004252">
    <property type="term" value="F:serine-type endopeptidase activity"/>
    <property type="evidence" value="ECO:0007669"/>
    <property type="project" value="InterPro"/>
</dbReference>
<dbReference type="InterPro" id="IPR003344">
    <property type="entry name" value="Big_1_dom"/>
</dbReference>
<dbReference type="EMBL" id="RKHK01000001">
    <property type="protein sequence ID" value="ROR72842.1"/>
    <property type="molecule type" value="Genomic_DNA"/>
</dbReference>
<feature type="region of interest" description="Disordered" evidence="4">
    <location>
        <begin position="1535"/>
        <end position="1579"/>
    </location>
</feature>
<feature type="transmembrane region" description="Helical" evidence="5">
    <location>
        <begin position="1582"/>
        <end position="1602"/>
    </location>
</feature>
<keyword evidence="3" id="KW-0378">Hydrolase</keyword>
<gene>
    <name evidence="8" type="ORF">EDD31_1202</name>
</gene>
<feature type="region of interest" description="Disordered" evidence="4">
    <location>
        <begin position="414"/>
        <end position="444"/>
    </location>
</feature>
<dbReference type="InterPro" id="IPR008964">
    <property type="entry name" value="Invasin/intimin_cell_adhesion"/>
</dbReference>
<dbReference type="SUPFAM" id="SSF49299">
    <property type="entry name" value="PKD domain"/>
    <property type="match status" value="1"/>
</dbReference>
<feature type="domain" description="PKD" evidence="6">
    <location>
        <begin position="1477"/>
        <end position="1541"/>
    </location>
</feature>
<dbReference type="SMART" id="SM00089">
    <property type="entry name" value="PKD"/>
    <property type="match status" value="1"/>
</dbReference>
<keyword evidence="5" id="KW-1133">Transmembrane helix</keyword>
<evidence type="ECO:0000256" key="3">
    <source>
        <dbReference type="ARBA" id="ARBA00022801"/>
    </source>
</evidence>
<keyword evidence="2" id="KW-0645">Protease</keyword>
<dbReference type="InterPro" id="IPR008979">
    <property type="entry name" value="Galactose-bd-like_sf"/>
</dbReference>
<protein>
    <submittedName>
        <fullName evidence="8">Ig-like domain-containing protein</fullName>
    </submittedName>
</protein>
<keyword evidence="9" id="KW-1185">Reference proteome</keyword>
<dbReference type="Proteomes" id="UP000280668">
    <property type="component" value="Unassembled WGS sequence"/>
</dbReference>
<sequence>MVERGTESTFAGEQAGSGAAQRVGAAFVAATLALAAVVAGAVPAAADGPTTFASLDVPIQIDSPVGPGEVQPATPYPSTVTVSGLSGPVQNVELAVQGLTHQYVNDIDMLLVAPTGQSLVVMSDADDDAFGLSASGASFSIADGGAPFPTSGSLGSGPYRPTNLGGPDVFPAPAPPPSAATTFAEAFSGADPNGDWSLYVVDDLSGDDGVIQGWSLTITTAEQGQATTTSLSSSANPSRTGEPVTVTALVQSDGQPVTEGSVSVNVPGMSLPAQPVDAAGMATFSVDALPEGSHQLSASYSGSGALLPSTGSLTQQVDNNTVVTENLYCNPGDLVIPDVGPASVYPSRIFVEEARDVAEVQVRLNGLSHTHASDIDVLLAGPDPADNLLVLSDVPGAPAGIDLTFSDDGAPLTSLSGSATAAPTDLDGAHDTFPAPAPSPSEATTLSEAFTGTPAAGAWTLFVVDNAPGDSGTLSDGWCLDLTFAQTPTQTVLSAPEVSDLGDDVEVTATITSADGPVTTGSLSYTLNGGEPVTVAGSPDAAGEVSFTLTDLPRGAHMIGASYTGAGDFADSAADPVVVQVQSATALEVQAPETVATGAPVPVSVEVGASDGPVTAGVVSYRVDGGEPVEAGVPDDDGIVPFTVPGLDRGEHTLEVSYAGAEGWTDSEAAPVTVLAQSQTTITLDAPAQVASGSDVTVTASVREPGGEPVTVGSVAWSVNDGDMVQADDLDAQGDVTFTLPALSRGVHTVNASYTGTDGYVDSVAVEIEVLASSATTLTLDAPDTVATGADFVVTATVSADAGETVDAGSVSWSLDGGEPVAAGTPVDGVVTFDVEGLSRGEHTLSAIYAGDDGFDDSTAEPVSVWAESATSVEVQAPETVATGADVPVAVEIGAGDGPVTAGTIRYRVDGGDPVEAGSPDEAGQVEFTLPGLERGEHTLEVLYSGAEGWTDSAAESVTILAQSQTTITLDAPTQVASGSDVTVTASVREPGGTPVTAGRVDWSLNQGEPVEAGPLDAEGDVQFTVSALPRGTHTVNATYTGTDGYVDSVAVEIEVLASTATTLTLDAPQSVAIGEDFSVTARVSAGAEESVDAGVVAWSLDGGEPVTAGTPVDGVVTFDVEGLSRGEYTLSATYTGADGFEDASAQDVTVLAVAPTQVLIEVTPEQPRAHEPVFVSATVLSEGDQVLEGTVRFSWADEVVEIGAGDLPGEGVEIVPVTTDPIEVVVEYLGAPTFGESVDTTTIEVELMATNVVLSAPSAVAHGQELELSASVSAEWSHGGVRATAVEPGDAPPGTVRFTADGLELGEVSLEDGQAVLFSEALPPGIRTVTAEYLPSEGFAGSDDQATIEVSPVASAGGPYSIAEGEDLTLLAGGPGAGVQVDWDLTGDGEFSDASGSEVDLSWAELEALGIDNGPASYLIEVRFSVDGLVDEASAEVEVLNAAPTAQVEVPARAVAGEPVTIEVSATDPSSADMAEDFSYRVDWGDGSSVTEVSASATGASPSHSYAAGGTFVISVVAIDRDGAASEPVTASIAVDAAPEPTPEPEPEPEPTVPGTPPGSTPPGSADDPVRPGPSIPSTGVSAGMLMAIAAAMLIGGTVLATRRRTHLS</sequence>
<dbReference type="InterPro" id="IPR000601">
    <property type="entry name" value="PKD_dom"/>
</dbReference>
<dbReference type="PROSITE" id="PS50093">
    <property type="entry name" value="PKD"/>
    <property type="match status" value="1"/>
</dbReference>
<evidence type="ECO:0000313" key="9">
    <source>
        <dbReference type="Proteomes" id="UP000280668"/>
    </source>
</evidence>
<dbReference type="Pfam" id="PF16640">
    <property type="entry name" value="Big_3_5"/>
    <property type="match status" value="7"/>
</dbReference>
<organism evidence="8 9">
    <name type="scientific">Bogoriella caseilytica</name>
    <dbReference type="NCBI Taxonomy" id="56055"/>
    <lineage>
        <taxon>Bacteria</taxon>
        <taxon>Bacillati</taxon>
        <taxon>Actinomycetota</taxon>
        <taxon>Actinomycetes</taxon>
        <taxon>Micrococcales</taxon>
        <taxon>Bogoriellaceae</taxon>
        <taxon>Bogoriella</taxon>
    </lineage>
</organism>
<reference evidence="8 9" key="1">
    <citation type="submission" date="2018-11" db="EMBL/GenBank/DDBJ databases">
        <title>Sequencing the genomes of 1000 actinobacteria strains.</title>
        <authorList>
            <person name="Klenk H.-P."/>
        </authorList>
    </citation>
    <scope>NUCLEOTIDE SEQUENCE [LARGE SCALE GENOMIC DNA]</scope>
    <source>
        <strain evidence="8 9">DSM 11294</strain>
    </source>
</reference>
<evidence type="ECO:0000259" key="7">
    <source>
        <dbReference type="PROSITE" id="PS51829"/>
    </source>
</evidence>
<dbReference type="CDD" id="cd00146">
    <property type="entry name" value="PKD"/>
    <property type="match status" value="1"/>
</dbReference>
<dbReference type="PROSITE" id="PS51829">
    <property type="entry name" value="P_HOMO_B"/>
    <property type="match status" value="1"/>
</dbReference>
<name>A0A3N2BCA9_9MICO</name>
<keyword evidence="5" id="KW-0472">Membrane</keyword>
<dbReference type="InterPro" id="IPR002884">
    <property type="entry name" value="P_dom"/>
</dbReference>
<dbReference type="SUPFAM" id="SSF49373">
    <property type="entry name" value="Invasin/intimin cell-adhesion fragments"/>
    <property type="match status" value="1"/>
</dbReference>
<evidence type="ECO:0000256" key="1">
    <source>
        <dbReference type="ARBA" id="ARBA00010116"/>
    </source>
</evidence>